<organism evidence="2 3">
    <name type="scientific">Lysinibacillus louembei</name>
    <dbReference type="NCBI Taxonomy" id="1470088"/>
    <lineage>
        <taxon>Bacteria</taxon>
        <taxon>Bacillati</taxon>
        <taxon>Bacillota</taxon>
        <taxon>Bacilli</taxon>
        <taxon>Bacillales</taxon>
        <taxon>Bacillaceae</taxon>
        <taxon>Lysinibacillus</taxon>
    </lineage>
</organism>
<protein>
    <submittedName>
        <fullName evidence="2">PriCT-2 domain-containing protein</fullName>
    </submittedName>
</protein>
<sequence length="449" mass="52731">MYDFLDCLYPSDIKYKGSFLLFNIDTKMSTFIDVHDKESIVDYIQAEAAKGYTVQINLALQLEKEAKLKKVGEENTKHEIVTALYKKYIHQGYSYQAAQAERALRSIEQKERELGINLNKKKAELQKGLVSYDTMRQKLNAYSNHDFHGYFKADIEVLTQNILKRVKGTVETVSEVFGLWLDIDVNIEGYHNEQHHQYFDSFQQATNFMMSLPLKPTIIVNSGGGLHVYYKFNEVLRLETIEERKEINLIYRLFSEYVNQEANKIGKKIDKSNVLKMMRVPFTYNLKNKDKPKLVTIEYFKDANQLKYEDVKGFLKEAIEMEQRKIAHGKQQSRYPSDKKADGNLIYERCNWVRHKVDNQHECSYEEWNLLLMLCANIKDGFDKAHEWSRDDARYNSLEVTRKYQTLVEQKMKPFLCNKVNSSSLCKGCDLFNQGKSPIRLGYDDKYKR</sequence>
<evidence type="ECO:0000313" key="3">
    <source>
        <dbReference type="Proteomes" id="UP001322664"/>
    </source>
</evidence>
<evidence type="ECO:0000313" key="2">
    <source>
        <dbReference type="EMBL" id="WPK10280.1"/>
    </source>
</evidence>
<reference evidence="2 3" key="1">
    <citation type="submission" date="2023-09" db="EMBL/GenBank/DDBJ databases">
        <authorList>
            <person name="Page C.A."/>
            <person name="Perez-Diaz I.M."/>
        </authorList>
    </citation>
    <scope>NUCLEOTIDE SEQUENCE [LARGE SCALE GENOMIC DNA]</scope>
    <source>
        <strain evidence="2 3">Ll15</strain>
    </source>
</reference>
<evidence type="ECO:0000256" key="1">
    <source>
        <dbReference type="SAM" id="Coils"/>
    </source>
</evidence>
<gene>
    <name evidence="2" type="ORF">R6U77_10060</name>
</gene>
<feature type="coiled-coil region" evidence="1">
    <location>
        <begin position="97"/>
        <end position="124"/>
    </location>
</feature>
<name>A0ABZ0RTV0_9BACI</name>
<keyword evidence="3" id="KW-1185">Reference proteome</keyword>
<proteinExistence type="predicted"/>
<dbReference type="RefSeq" id="WP_319835550.1">
    <property type="nucleotide sequence ID" value="NZ_CP137624.1"/>
</dbReference>
<dbReference type="EMBL" id="CP137624">
    <property type="protein sequence ID" value="WPK10280.1"/>
    <property type="molecule type" value="Genomic_DNA"/>
</dbReference>
<accession>A0ABZ0RTV0</accession>
<keyword evidence="1" id="KW-0175">Coiled coil</keyword>
<dbReference type="Proteomes" id="UP001322664">
    <property type="component" value="Chromosome"/>
</dbReference>